<dbReference type="AlphaFoldDB" id="A0A8D8N2D5"/>
<keyword evidence="6" id="KW-0067">ATP-binding</keyword>
<proteinExistence type="inferred from homology"/>
<dbReference type="InterPro" id="IPR029056">
    <property type="entry name" value="Ribokinase-like"/>
</dbReference>
<evidence type="ECO:0000256" key="1">
    <source>
        <dbReference type="ARBA" id="ARBA00008805"/>
    </source>
</evidence>
<evidence type="ECO:0000256" key="4">
    <source>
        <dbReference type="ARBA" id="ARBA00022741"/>
    </source>
</evidence>
<reference evidence="8" key="1">
    <citation type="submission" date="2021-05" db="EMBL/GenBank/DDBJ databases">
        <authorList>
            <person name="Alioto T."/>
            <person name="Alioto T."/>
            <person name="Gomez Garrido J."/>
        </authorList>
    </citation>
    <scope>NUCLEOTIDE SEQUENCE</scope>
</reference>
<dbReference type="SUPFAM" id="SSF53613">
    <property type="entry name" value="Ribokinase-like"/>
    <property type="match status" value="1"/>
</dbReference>
<sequence>MAPTGINRVLSIQSHVVHGYVGNKSAVFPLQVLGFEVDNINSVQFSNHTGYSGGFKGQVLNENQLAEVFSGLEANDLLPLYTHLLTGYVGNPAFLREIANIVKKLRSANPALVYGKFVICLFLITLQQSHLSANCIFSLRPGHGRRWRYVRAQGAAAHLPRRNCTAGGHCNAKPV</sequence>
<dbReference type="Gene3D" id="3.40.1190.20">
    <property type="match status" value="1"/>
</dbReference>
<dbReference type="GO" id="GO:0008478">
    <property type="term" value="F:pyridoxal kinase activity"/>
    <property type="evidence" value="ECO:0007669"/>
    <property type="project" value="UniProtKB-EC"/>
</dbReference>
<evidence type="ECO:0000256" key="5">
    <source>
        <dbReference type="ARBA" id="ARBA00022777"/>
    </source>
</evidence>
<dbReference type="GO" id="GO:0005524">
    <property type="term" value="F:ATP binding"/>
    <property type="evidence" value="ECO:0007669"/>
    <property type="project" value="UniProtKB-KW"/>
</dbReference>
<dbReference type="EMBL" id="HBUE01348118">
    <property type="protein sequence ID" value="CAG6601745.1"/>
    <property type="molecule type" value="Transcribed_RNA"/>
</dbReference>
<dbReference type="EC" id="2.7.1.35" evidence="2"/>
<accession>A0A8D8N2D5</accession>
<dbReference type="GO" id="GO:0005829">
    <property type="term" value="C:cytosol"/>
    <property type="evidence" value="ECO:0007669"/>
    <property type="project" value="TreeGrafter"/>
</dbReference>
<keyword evidence="5 8" id="KW-0418">Kinase</keyword>
<keyword evidence="3" id="KW-0808">Transferase</keyword>
<evidence type="ECO:0000256" key="6">
    <source>
        <dbReference type="ARBA" id="ARBA00022840"/>
    </source>
</evidence>
<name>A0A8D8N2D5_CULPI</name>
<evidence type="ECO:0000256" key="7">
    <source>
        <dbReference type="ARBA" id="ARBA00032808"/>
    </source>
</evidence>
<protein>
    <recommendedName>
        <fullName evidence="2">pyridoxal kinase</fullName>
        <ecNumber evidence="2">2.7.1.35</ecNumber>
    </recommendedName>
    <alternativeName>
        <fullName evidence="7">Pyridoxine kinase</fullName>
    </alternativeName>
</protein>
<dbReference type="InterPro" id="IPR004625">
    <property type="entry name" value="PyrdxlKinase"/>
</dbReference>
<dbReference type="PANTHER" id="PTHR10534">
    <property type="entry name" value="PYRIDOXAL KINASE"/>
    <property type="match status" value="1"/>
</dbReference>
<evidence type="ECO:0000256" key="2">
    <source>
        <dbReference type="ARBA" id="ARBA00012104"/>
    </source>
</evidence>
<evidence type="ECO:0000313" key="8">
    <source>
        <dbReference type="EMBL" id="CAG6549474.1"/>
    </source>
</evidence>
<dbReference type="PANTHER" id="PTHR10534:SF2">
    <property type="entry name" value="PYRIDOXAL KINASE"/>
    <property type="match status" value="1"/>
</dbReference>
<organism evidence="8">
    <name type="scientific">Culex pipiens</name>
    <name type="common">House mosquito</name>
    <dbReference type="NCBI Taxonomy" id="7175"/>
    <lineage>
        <taxon>Eukaryota</taxon>
        <taxon>Metazoa</taxon>
        <taxon>Ecdysozoa</taxon>
        <taxon>Arthropoda</taxon>
        <taxon>Hexapoda</taxon>
        <taxon>Insecta</taxon>
        <taxon>Pterygota</taxon>
        <taxon>Neoptera</taxon>
        <taxon>Endopterygota</taxon>
        <taxon>Diptera</taxon>
        <taxon>Nematocera</taxon>
        <taxon>Culicoidea</taxon>
        <taxon>Culicidae</taxon>
        <taxon>Culicinae</taxon>
        <taxon>Culicini</taxon>
        <taxon>Culex</taxon>
        <taxon>Culex</taxon>
    </lineage>
</organism>
<comment type="similarity">
    <text evidence="1">Belongs to the pyridoxine kinase family.</text>
</comment>
<evidence type="ECO:0000256" key="3">
    <source>
        <dbReference type="ARBA" id="ARBA00022679"/>
    </source>
</evidence>
<dbReference type="EMBL" id="HBUE01241071">
    <property type="protein sequence ID" value="CAG6549474.1"/>
    <property type="molecule type" value="Transcribed_RNA"/>
</dbReference>
<dbReference type="GO" id="GO:0009443">
    <property type="term" value="P:pyridoxal 5'-phosphate salvage"/>
    <property type="evidence" value="ECO:0007669"/>
    <property type="project" value="InterPro"/>
</dbReference>
<keyword evidence="4" id="KW-0547">Nucleotide-binding</keyword>